<dbReference type="Proteomes" id="UP001154282">
    <property type="component" value="Unassembled WGS sequence"/>
</dbReference>
<feature type="transmembrane region" description="Helical" evidence="11">
    <location>
        <begin position="157"/>
        <end position="176"/>
    </location>
</feature>
<evidence type="ECO:0000313" key="14">
    <source>
        <dbReference type="Proteomes" id="UP001154282"/>
    </source>
</evidence>
<sequence length="392" mass="41899">MRHCSSTSMESNLSASLGLPTPDHHREMAVDFPNLFPQFSSLLISHQNPQKPIPRTRTLPFASSSISLSTSQQQPSHHRTALTTPSNLKSLISNLSVFERALIGAGGGGLAGAFTYFCLLPLDAVKTKLQTKGASQIYAGTLDAVVKTFHEKGILGFYRGASAVIVGSAASSAVYFGTCEFGKSILSKLDDFPPLLIPPTAGAMGNIVSSAIMVPKELITQRMQAGAKGRSWEVLVKILEKDGVLGLYAGYSATLLRNLPAGVLSYSSFEYLKAAVLSKAKKAQLQPIESVVCGALAGAISASLTTPLDVVKTRLMTQMSREAMGGVGDTVKQILMEEGWVGFTRGMGPRVLHSACFSAIGYFAFETARLAILDRYLKHKELQQELDAVVPT</sequence>
<feature type="compositionally biased region" description="Polar residues" evidence="10">
    <location>
        <begin position="1"/>
        <end position="15"/>
    </location>
</feature>
<proteinExistence type="inferred from homology"/>
<dbReference type="Pfam" id="PF00153">
    <property type="entry name" value="Mito_carr"/>
    <property type="match status" value="3"/>
</dbReference>
<keyword evidence="6 11" id="KW-1133">Transmembrane helix</keyword>
<reference evidence="12" key="1">
    <citation type="submission" date="2022-08" db="EMBL/GenBank/DDBJ databases">
        <authorList>
            <person name="Gutierrez-Valencia J."/>
        </authorList>
    </citation>
    <scope>NUCLEOTIDE SEQUENCE</scope>
</reference>
<dbReference type="PANTHER" id="PTHR45667">
    <property type="entry name" value="S-ADENOSYLMETHIONINE MITOCHONDRIAL CARRIER PROTEIN"/>
    <property type="match status" value="1"/>
</dbReference>
<dbReference type="InterPro" id="IPR018108">
    <property type="entry name" value="MCP_transmembrane"/>
</dbReference>
<keyword evidence="3 9" id="KW-0813">Transport</keyword>
<organism evidence="12 14">
    <name type="scientific">Linum tenue</name>
    <dbReference type="NCBI Taxonomy" id="586396"/>
    <lineage>
        <taxon>Eukaryota</taxon>
        <taxon>Viridiplantae</taxon>
        <taxon>Streptophyta</taxon>
        <taxon>Embryophyta</taxon>
        <taxon>Tracheophyta</taxon>
        <taxon>Spermatophyta</taxon>
        <taxon>Magnoliopsida</taxon>
        <taxon>eudicotyledons</taxon>
        <taxon>Gunneridae</taxon>
        <taxon>Pentapetalae</taxon>
        <taxon>rosids</taxon>
        <taxon>fabids</taxon>
        <taxon>Malpighiales</taxon>
        <taxon>Linaceae</taxon>
        <taxon>Linum</taxon>
    </lineage>
</organism>
<dbReference type="Gene3D" id="1.50.40.10">
    <property type="entry name" value="Mitochondrial carrier domain"/>
    <property type="match status" value="2"/>
</dbReference>
<dbReference type="EMBL" id="CAMGYJ010000004">
    <property type="protein sequence ID" value="CAI0401838.1"/>
    <property type="molecule type" value="Genomic_DNA"/>
</dbReference>
<evidence type="ECO:0000256" key="1">
    <source>
        <dbReference type="ARBA" id="ARBA00004141"/>
    </source>
</evidence>
<dbReference type="SUPFAM" id="SSF103506">
    <property type="entry name" value="Mitochondrial carrier"/>
    <property type="match status" value="1"/>
</dbReference>
<dbReference type="PROSITE" id="PS50920">
    <property type="entry name" value="SOLCAR"/>
    <property type="match status" value="3"/>
</dbReference>
<dbReference type="EMBL" id="CAMGYJ010000011">
    <property type="protein sequence ID" value="CAI0625523.1"/>
    <property type="molecule type" value="Genomic_DNA"/>
</dbReference>
<evidence type="ECO:0000256" key="3">
    <source>
        <dbReference type="ARBA" id="ARBA00022448"/>
    </source>
</evidence>
<name>A0AAV0IW29_9ROSI</name>
<accession>A0AAV0IW29</accession>
<evidence type="ECO:0000256" key="7">
    <source>
        <dbReference type="ARBA" id="ARBA00023136"/>
    </source>
</evidence>
<keyword evidence="14" id="KW-1185">Reference proteome</keyword>
<dbReference type="FunFam" id="1.50.40.10:FF:000097">
    <property type="entry name" value="Protein MITOFERRINLIKE 1, chloroplastic"/>
    <property type="match status" value="1"/>
</dbReference>
<evidence type="ECO:0000256" key="8">
    <source>
        <dbReference type="PROSITE-ProRule" id="PRU00282"/>
    </source>
</evidence>
<feature type="repeat" description="Solcar" evidence="8">
    <location>
        <begin position="193"/>
        <end position="275"/>
    </location>
</feature>
<dbReference type="FunFam" id="1.50.40.10:FF:000089">
    <property type="entry name" value="protein MITOFERRINLIKE 1, chloroplastic"/>
    <property type="match status" value="1"/>
</dbReference>
<dbReference type="GO" id="GO:0016020">
    <property type="term" value="C:membrane"/>
    <property type="evidence" value="ECO:0007669"/>
    <property type="project" value="UniProtKB-SubCell"/>
</dbReference>
<evidence type="ECO:0000313" key="13">
    <source>
        <dbReference type="EMBL" id="CAI0625523.1"/>
    </source>
</evidence>
<evidence type="ECO:0000256" key="9">
    <source>
        <dbReference type="RuleBase" id="RU000488"/>
    </source>
</evidence>
<feature type="repeat" description="Solcar" evidence="8">
    <location>
        <begin position="99"/>
        <end position="185"/>
    </location>
</feature>
<feature type="repeat" description="Solcar" evidence="8">
    <location>
        <begin position="285"/>
        <end position="371"/>
    </location>
</feature>
<evidence type="ECO:0000256" key="6">
    <source>
        <dbReference type="ARBA" id="ARBA00022989"/>
    </source>
</evidence>
<comment type="caution">
    <text evidence="12">The sequence shown here is derived from an EMBL/GenBank/DDBJ whole genome shotgun (WGS) entry which is preliminary data.</text>
</comment>
<protein>
    <recommendedName>
        <fullName evidence="15">Protein MITOFERRINLIKE 1, chloroplastic</fullName>
    </recommendedName>
</protein>
<comment type="subcellular location">
    <subcellularLocation>
        <location evidence="1">Membrane</location>
        <topology evidence="1">Multi-pass membrane protein</topology>
    </subcellularLocation>
</comment>
<keyword evidence="7 8" id="KW-0472">Membrane</keyword>
<keyword evidence="4 8" id="KW-0812">Transmembrane</keyword>
<evidence type="ECO:0000256" key="11">
    <source>
        <dbReference type="SAM" id="Phobius"/>
    </source>
</evidence>
<comment type="similarity">
    <text evidence="2 9">Belongs to the mitochondrial carrier (TC 2.A.29) family.</text>
</comment>
<evidence type="ECO:0000256" key="2">
    <source>
        <dbReference type="ARBA" id="ARBA00006375"/>
    </source>
</evidence>
<dbReference type="InterPro" id="IPR023395">
    <property type="entry name" value="MCP_dom_sf"/>
</dbReference>
<gene>
    <name evidence="12" type="ORF">LITE_LOCUS11363</name>
    <name evidence="13" type="ORF">LITE_LOCUS50463</name>
</gene>
<evidence type="ECO:0000256" key="5">
    <source>
        <dbReference type="ARBA" id="ARBA00022737"/>
    </source>
</evidence>
<evidence type="ECO:0000256" key="4">
    <source>
        <dbReference type="ARBA" id="ARBA00022692"/>
    </source>
</evidence>
<dbReference type="AlphaFoldDB" id="A0AAV0IW29"/>
<feature type="transmembrane region" description="Helical" evidence="11">
    <location>
        <begin position="196"/>
        <end position="214"/>
    </location>
</feature>
<evidence type="ECO:0000256" key="10">
    <source>
        <dbReference type="SAM" id="MobiDB-lite"/>
    </source>
</evidence>
<evidence type="ECO:0000313" key="12">
    <source>
        <dbReference type="EMBL" id="CAI0401838.1"/>
    </source>
</evidence>
<keyword evidence="5" id="KW-0677">Repeat</keyword>
<evidence type="ECO:0008006" key="15">
    <source>
        <dbReference type="Google" id="ProtNLM"/>
    </source>
</evidence>
<feature type="region of interest" description="Disordered" evidence="10">
    <location>
        <begin position="1"/>
        <end position="20"/>
    </location>
</feature>